<feature type="region of interest" description="Disordered" evidence="1">
    <location>
        <begin position="55"/>
        <end position="98"/>
    </location>
</feature>
<protein>
    <submittedName>
        <fullName evidence="2">Uncharacterized protein</fullName>
    </submittedName>
</protein>
<reference evidence="2" key="1">
    <citation type="journal article" date="2020" name="Fungal Divers.">
        <title>Resolving the Mortierellaceae phylogeny through synthesis of multi-gene phylogenetics and phylogenomics.</title>
        <authorList>
            <person name="Vandepol N."/>
            <person name="Liber J."/>
            <person name="Desiro A."/>
            <person name="Na H."/>
            <person name="Kennedy M."/>
            <person name="Barry K."/>
            <person name="Grigoriev I.V."/>
            <person name="Miller A.N."/>
            <person name="O'Donnell K."/>
            <person name="Stajich J.E."/>
            <person name="Bonito G."/>
        </authorList>
    </citation>
    <scope>NUCLEOTIDE SEQUENCE</scope>
    <source>
        <strain evidence="2">KOD948</strain>
    </source>
</reference>
<gene>
    <name evidence="2" type="ORF">BG011_007592</name>
</gene>
<organism evidence="2 3">
    <name type="scientific">Mortierella polycephala</name>
    <dbReference type="NCBI Taxonomy" id="41804"/>
    <lineage>
        <taxon>Eukaryota</taxon>
        <taxon>Fungi</taxon>
        <taxon>Fungi incertae sedis</taxon>
        <taxon>Mucoromycota</taxon>
        <taxon>Mortierellomycotina</taxon>
        <taxon>Mortierellomycetes</taxon>
        <taxon>Mortierellales</taxon>
        <taxon>Mortierellaceae</taxon>
        <taxon>Mortierella</taxon>
    </lineage>
</organism>
<dbReference type="EMBL" id="JAAAJA010000592">
    <property type="protein sequence ID" value="KAG0251460.1"/>
    <property type="molecule type" value="Genomic_DNA"/>
</dbReference>
<sequence length="180" mass="19615">MSGLLLAVLHRSPPSFAVLPVATSPNIDSDYASSMIVSGEHDSIAHLPQVGLSSSKASSINSDANAQGHDLDHSTNQPLKGLYHRKSGASSSTSVDSTVTEKAKRTSVFSAPWRNSAKYRQIQKEALQELSWGRLQDEVNDIEDSTLAKELRWFVMPLEVADLYTRNLFSTSISKASQVI</sequence>
<comment type="caution">
    <text evidence="2">The sequence shown here is derived from an EMBL/GenBank/DDBJ whole genome shotgun (WGS) entry which is preliminary data.</text>
</comment>
<dbReference type="Proteomes" id="UP000726737">
    <property type="component" value="Unassembled WGS sequence"/>
</dbReference>
<evidence type="ECO:0000256" key="1">
    <source>
        <dbReference type="SAM" id="MobiDB-lite"/>
    </source>
</evidence>
<evidence type="ECO:0000313" key="3">
    <source>
        <dbReference type="Proteomes" id="UP000726737"/>
    </source>
</evidence>
<feature type="compositionally biased region" description="Low complexity" evidence="1">
    <location>
        <begin position="55"/>
        <end position="66"/>
    </location>
</feature>
<name>A0A9P6PPT8_9FUNG</name>
<dbReference type="AlphaFoldDB" id="A0A9P6PPT8"/>
<accession>A0A9P6PPT8</accession>
<proteinExistence type="predicted"/>
<keyword evidence="3" id="KW-1185">Reference proteome</keyword>
<evidence type="ECO:0000313" key="2">
    <source>
        <dbReference type="EMBL" id="KAG0251460.1"/>
    </source>
</evidence>